<dbReference type="AlphaFoldDB" id="A0A9Q1CSB1"/>
<organism evidence="1 2">
    <name type="scientific">Holothuria leucospilota</name>
    <name type="common">Black long sea cucumber</name>
    <name type="synonym">Mertensiothuria leucospilota</name>
    <dbReference type="NCBI Taxonomy" id="206669"/>
    <lineage>
        <taxon>Eukaryota</taxon>
        <taxon>Metazoa</taxon>
        <taxon>Echinodermata</taxon>
        <taxon>Eleutherozoa</taxon>
        <taxon>Echinozoa</taxon>
        <taxon>Holothuroidea</taxon>
        <taxon>Aspidochirotacea</taxon>
        <taxon>Aspidochirotida</taxon>
        <taxon>Holothuriidae</taxon>
        <taxon>Holothuria</taxon>
    </lineage>
</organism>
<comment type="caution">
    <text evidence="1">The sequence shown here is derived from an EMBL/GenBank/DDBJ whole genome shotgun (WGS) entry which is preliminary data.</text>
</comment>
<dbReference type="Proteomes" id="UP001152320">
    <property type="component" value="Chromosome 1"/>
</dbReference>
<protein>
    <recommendedName>
        <fullName evidence="3">Phospholipid scramblase</fullName>
    </recommendedName>
</protein>
<name>A0A9Q1CSB1_HOLLE</name>
<gene>
    <name evidence="1" type="ORF">HOLleu_02501</name>
</gene>
<dbReference type="EMBL" id="JAIZAY010000001">
    <property type="protein sequence ID" value="KAJ8049659.1"/>
    <property type="molecule type" value="Genomic_DNA"/>
</dbReference>
<reference evidence="1" key="1">
    <citation type="submission" date="2021-10" db="EMBL/GenBank/DDBJ databases">
        <title>Tropical sea cucumber genome reveals ecological adaptation and Cuvierian tubules defense mechanism.</title>
        <authorList>
            <person name="Chen T."/>
        </authorList>
    </citation>
    <scope>NUCLEOTIDE SEQUENCE</scope>
    <source>
        <strain evidence="1">Nanhai2018</strain>
        <tissue evidence="1">Muscle</tissue>
    </source>
</reference>
<sequence length="221" mass="24927">MACCCCFFIGVHISCKYVILVKENQYQAFLVNKERNTTADHLPHANISPSYSTWDHSKNSGGLPALLTMEKFSVQRSEDEIGCFVLKDEFENQVCEIKNLPSCRRAANNYFYYDNQGNELISMVLENNAPPGSRQIGRVDMCLTCTCASYKMYGETSDFHLKVQTEQNGHRFKSSRNNTEKGQVFTTGKGANGRFPADLELAMKIAIITRGVALIILRDIR</sequence>
<keyword evidence="2" id="KW-1185">Reference proteome</keyword>
<proteinExistence type="predicted"/>
<evidence type="ECO:0000313" key="2">
    <source>
        <dbReference type="Proteomes" id="UP001152320"/>
    </source>
</evidence>
<evidence type="ECO:0000313" key="1">
    <source>
        <dbReference type="EMBL" id="KAJ8049659.1"/>
    </source>
</evidence>
<accession>A0A9Q1CSB1</accession>
<evidence type="ECO:0008006" key="3">
    <source>
        <dbReference type="Google" id="ProtNLM"/>
    </source>
</evidence>